<name>A0A1B6KZY5_9HEMI</name>
<gene>
    <name evidence="1" type="ORF">g.9346</name>
</gene>
<dbReference type="AlphaFoldDB" id="A0A1B6KZY5"/>
<sequence length="265" mass="30589">MANCAKCDGESFRLIDEAQARIRRVREDLAVNYQSPRVLDDLDVDNLDCGQFETSFYGYTPGFEEDLTRVSDPSGDLSSLGLMPMDLSAGQFDRTPPNRSVIEEFDPLWACPANRTPQRPYSDFRALVPEHEQHLPYSRQHPRPAHVSNQPLVDVEVYPNDPPSPSQYEYYGMPTYFEARHQRSDFGYMSRVPNLPVIPEERHERHNMSPVTLNRSNVDRDVIRDTELIVQGVILRLDCILKRHTGRGINDLNLWSRNREADEEE</sequence>
<dbReference type="EMBL" id="GEBQ01022954">
    <property type="protein sequence ID" value="JAT17023.1"/>
    <property type="molecule type" value="Transcribed_RNA"/>
</dbReference>
<evidence type="ECO:0000313" key="1">
    <source>
        <dbReference type="EMBL" id="JAT17023.1"/>
    </source>
</evidence>
<protein>
    <submittedName>
        <fullName evidence="1">Uncharacterized protein</fullName>
    </submittedName>
</protein>
<reference evidence="1" key="1">
    <citation type="submission" date="2015-11" db="EMBL/GenBank/DDBJ databases">
        <title>De novo transcriptome assembly of four potential Pierce s Disease insect vectors from Arizona vineyards.</title>
        <authorList>
            <person name="Tassone E.E."/>
        </authorList>
    </citation>
    <scope>NUCLEOTIDE SEQUENCE</scope>
</reference>
<accession>A0A1B6KZY5</accession>
<organism evidence="1">
    <name type="scientific">Graphocephala atropunctata</name>
    <dbReference type="NCBI Taxonomy" id="36148"/>
    <lineage>
        <taxon>Eukaryota</taxon>
        <taxon>Metazoa</taxon>
        <taxon>Ecdysozoa</taxon>
        <taxon>Arthropoda</taxon>
        <taxon>Hexapoda</taxon>
        <taxon>Insecta</taxon>
        <taxon>Pterygota</taxon>
        <taxon>Neoptera</taxon>
        <taxon>Paraneoptera</taxon>
        <taxon>Hemiptera</taxon>
        <taxon>Auchenorrhyncha</taxon>
        <taxon>Membracoidea</taxon>
        <taxon>Cicadellidae</taxon>
        <taxon>Cicadellinae</taxon>
        <taxon>Cicadellini</taxon>
        <taxon>Graphocephala</taxon>
    </lineage>
</organism>
<proteinExistence type="predicted"/>